<sequence>MVNWAIGHEFLHYAMLMRENDWKSQTIYQKNIKHHCNPEFIDLTAGIAELISDAQPQARERLSMYSEIFRSCARYPDQ</sequence>
<protein>
    <submittedName>
        <fullName evidence="1">Unannotated protein</fullName>
    </submittedName>
</protein>
<dbReference type="AlphaFoldDB" id="A0A6J6WWT9"/>
<evidence type="ECO:0000313" key="1">
    <source>
        <dbReference type="EMBL" id="CAB4787278.1"/>
    </source>
</evidence>
<gene>
    <name evidence="1" type="ORF">UFOPK2992_00146</name>
</gene>
<dbReference type="EMBL" id="CAFAAI010000011">
    <property type="protein sequence ID" value="CAB4787278.1"/>
    <property type="molecule type" value="Genomic_DNA"/>
</dbReference>
<accession>A0A6J6WWT9</accession>
<name>A0A6J6WWT9_9ZZZZ</name>
<proteinExistence type="predicted"/>
<organism evidence="1">
    <name type="scientific">freshwater metagenome</name>
    <dbReference type="NCBI Taxonomy" id="449393"/>
    <lineage>
        <taxon>unclassified sequences</taxon>
        <taxon>metagenomes</taxon>
        <taxon>ecological metagenomes</taxon>
    </lineage>
</organism>
<reference evidence="1" key="1">
    <citation type="submission" date="2020-05" db="EMBL/GenBank/DDBJ databases">
        <authorList>
            <person name="Chiriac C."/>
            <person name="Salcher M."/>
            <person name="Ghai R."/>
            <person name="Kavagutti S V."/>
        </authorList>
    </citation>
    <scope>NUCLEOTIDE SEQUENCE</scope>
</reference>